<feature type="domain" description="EamA" evidence="7">
    <location>
        <begin position="74"/>
        <end position="207"/>
    </location>
</feature>
<feature type="transmembrane region" description="Helical" evidence="6">
    <location>
        <begin position="311"/>
        <end position="331"/>
    </location>
</feature>
<feature type="domain" description="EamA" evidence="7">
    <location>
        <begin position="265"/>
        <end position="382"/>
    </location>
</feature>
<dbReference type="OrthoDB" id="306876at2759"/>
<evidence type="ECO:0000256" key="6">
    <source>
        <dbReference type="SAM" id="Phobius"/>
    </source>
</evidence>
<dbReference type="SUPFAM" id="SSF103481">
    <property type="entry name" value="Multidrug resistance efflux transporter EmrE"/>
    <property type="match status" value="2"/>
</dbReference>
<keyword evidence="4 6" id="KW-0472">Membrane</keyword>
<dbReference type="AlphaFoldDB" id="M2QFY9"/>
<feature type="transmembrane region" description="Helical" evidence="6">
    <location>
        <begin position="280"/>
        <end position="305"/>
    </location>
</feature>
<proteinExistence type="predicted"/>
<evidence type="ECO:0000256" key="1">
    <source>
        <dbReference type="ARBA" id="ARBA00004141"/>
    </source>
</evidence>
<evidence type="ECO:0000259" key="7">
    <source>
        <dbReference type="Pfam" id="PF00892"/>
    </source>
</evidence>
<name>M2QFY9_CERS8</name>
<evidence type="ECO:0000313" key="8">
    <source>
        <dbReference type="EMBL" id="EMD35948.1"/>
    </source>
</evidence>
<dbReference type="HOGENOM" id="CLU_321830_0_0_1"/>
<organism evidence="8 9">
    <name type="scientific">Ceriporiopsis subvermispora (strain B)</name>
    <name type="common">White-rot fungus</name>
    <name type="synonym">Gelatoporia subvermispora</name>
    <dbReference type="NCBI Taxonomy" id="914234"/>
    <lineage>
        <taxon>Eukaryota</taxon>
        <taxon>Fungi</taxon>
        <taxon>Dikarya</taxon>
        <taxon>Basidiomycota</taxon>
        <taxon>Agaricomycotina</taxon>
        <taxon>Agaricomycetes</taxon>
        <taxon>Polyporales</taxon>
        <taxon>Gelatoporiaceae</taxon>
        <taxon>Gelatoporia</taxon>
    </lineage>
</organism>
<feature type="transmembrane region" description="Helical" evidence="6">
    <location>
        <begin position="343"/>
        <end position="360"/>
    </location>
</feature>
<dbReference type="PANTHER" id="PTHR22911">
    <property type="entry name" value="ACYL-MALONYL CONDENSING ENZYME-RELATED"/>
    <property type="match status" value="1"/>
</dbReference>
<gene>
    <name evidence="8" type="ORF">CERSUDRAFT_96174</name>
</gene>
<evidence type="ECO:0000256" key="3">
    <source>
        <dbReference type="ARBA" id="ARBA00022989"/>
    </source>
</evidence>
<evidence type="ECO:0000256" key="4">
    <source>
        <dbReference type="ARBA" id="ARBA00023136"/>
    </source>
</evidence>
<comment type="subcellular location">
    <subcellularLocation>
        <location evidence="1">Membrane</location>
        <topology evidence="1">Multi-pass membrane protein</topology>
    </subcellularLocation>
</comment>
<evidence type="ECO:0000313" key="9">
    <source>
        <dbReference type="Proteomes" id="UP000016930"/>
    </source>
</evidence>
<evidence type="ECO:0000256" key="2">
    <source>
        <dbReference type="ARBA" id="ARBA00022692"/>
    </source>
</evidence>
<keyword evidence="9" id="KW-1185">Reference proteome</keyword>
<feature type="transmembrane region" description="Helical" evidence="6">
    <location>
        <begin position="366"/>
        <end position="385"/>
    </location>
</feature>
<evidence type="ECO:0000256" key="5">
    <source>
        <dbReference type="SAM" id="MobiDB-lite"/>
    </source>
</evidence>
<feature type="transmembrane region" description="Helical" evidence="6">
    <location>
        <begin position="193"/>
        <end position="214"/>
    </location>
</feature>
<reference evidence="8 9" key="1">
    <citation type="journal article" date="2012" name="Proc. Natl. Acad. Sci. U.S.A.">
        <title>Comparative genomics of Ceriporiopsis subvermispora and Phanerochaete chrysosporium provide insight into selective ligninolysis.</title>
        <authorList>
            <person name="Fernandez-Fueyo E."/>
            <person name="Ruiz-Duenas F.J."/>
            <person name="Ferreira P."/>
            <person name="Floudas D."/>
            <person name="Hibbett D.S."/>
            <person name="Canessa P."/>
            <person name="Larrondo L.F."/>
            <person name="James T.Y."/>
            <person name="Seelenfreund D."/>
            <person name="Lobos S."/>
            <person name="Polanco R."/>
            <person name="Tello M."/>
            <person name="Honda Y."/>
            <person name="Watanabe T."/>
            <person name="Watanabe T."/>
            <person name="Ryu J.S."/>
            <person name="Kubicek C.P."/>
            <person name="Schmoll M."/>
            <person name="Gaskell J."/>
            <person name="Hammel K.E."/>
            <person name="St John F.J."/>
            <person name="Vanden Wymelenberg A."/>
            <person name="Sabat G."/>
            <person name="Splinter BonDurant S."/>
            <person name="Syed K."/>
            <person name="Yadav J.S."/>
            <person name="Doddapaneni H."/>
            <person name="Subramanian V."/>
            <person name="Lavin J.L."/>
            <person name="Oguiza J.A."/>
            <person name="Perez G."/>
            <person name="Pisabarro A.G."/>
            <person name="Ramirez L."/>
            <person name="Santoyo F."/>
            <person name="Master E."/>
            <person name="Coutinho P.M."/>
            <person name="Henrissat B."/>
            <person name="Lombard V."/>
            <person name="Magnuson J.K."/>
            <person name="Kuees U."/>
            <person name="Hori C."/>
            <person name="Igarashi K."/>
            <person name="Samejima M."/>
            <person name="Held B.W."/>
            <person name="Barry K.W."/>
            <person name="LaButti K.M."/>
            <person name="Lapidus A."/>
            <person name="Lindquist E.A."/>
            <person name="Lucas S.M."/>
            <person name="Riley R."/>
            <person name="Salamov A.A."/>
            <person name="Hoffmeister D."/>
            <person name="Schwenk D."/>
            <person name="Hadar Y."/>
            <person name="Yarden O."/>
            <person name="de Vries R.P."/>
            <person name="Wiebenga A."/>
            <person name="Stenlid J."/>
            <person name="Eastwood D."/>
            <person name="Grigoriev I.V."/>
            <person name="Berka R.M."/>
            <person name="Blanchette R.A."/>
            <person name="Kersten P."/>
            <person name="Martinez A.T."/>
            <person name="Vicuna R."/>
            <person name="Cullen D."/>
        </authorList>
    </citation>
    <scope>NUCLEOTIDE SEQUENCE [LARGE SCALE GENOMIC DNA]</scope>
    <source>
        <strain evidence="8 9">B</strain>
    </source>
</reference>
<feature type="transmembrane region" description="Helical" evidence="6">
    <location>
        <begin position="248"/>
        <end position="268"/>
    </location>
</feature>
<feature type="transmembrane region" description="Helical" evidence="6">
    <location>
        <begin position="137"/>
        <end position="155"/>
    </location>
</feature>
<feature type="region of interest" description="Disordered" evidence="5">
    <location>
        <begin position="25"/>
        <end position="47"/>
    </location>
</feature>
<dbReference type="Proteomes" id="UP000016930">
    <property type="component" value="Unassembled WGS sequence"/>
</dbReference>
<dbReference type="InterPro" id="IPR000620">
    <property type="entry name" value="EamA_dom"/>
</dbReference>
<keyword evidence="2 6" id="KW-0812">Transmembrane</keyword>
<dbReference type="STRING" id="914234.M2QFY9"/>
<keyword evidence="3 6" id="KW-1133">Transmembrane helix</keyword>
<dbReference type="PANTHER" id="PTHR22911:SF6">
    <property type="entry name" value="SOLUTE CARRIER FAMILY 35 MEMBER G1"/>
    <property type="match status" value="1"/>
</dbReference>
<dbReference type="GO" id="GO:0016020">
    <property type="term" value="C:membrane"/>
    <property type="evidence" value="ECO:0007669"/>
    <property type="project" value="UniProtKB-SubCell"/>
</dbReference>
<feature type="transmembrane region" description="Helical" evidence="6">
    <location>
        <begin position="167"/>
        <end position="184"/>
    </location>
</feature>
<dbReference type="Pfam" id="PF00892">
    <property type="entry name" value="EamA"/>
    <property type="match status" value="2"/>
</dbReference>
<dbReference type="InterPro" id="IPR037185">
    <property type="entry name" value="EmrE-like"/>
</dbReference>
<accession>M2QFY9</accession>
<protein>
    <recommendedName>
        <fullName evidence="7">EamA domain-containing protein</fullName>
    </recommendedName>
</protein>
<dbReference type="Gene3D" id="1.10.3730.20">
    <property type="match status" value="1"/>
</dbReference>
<sequence length="900" mass="99721">MTTRSLCTTSRQPYESLTPEVSNFDIPLDSPHATTKPTFEPAPRRPDLDRNYAKASSRWRRMLKRAKATIDNNTGMLLIAASQAFFSLMNVAVKTLNSLDEPVHAFEAPQLIWVRMHTCGYYAQIPDPFLGPKGVRLLLMLRGFFGFFGLFGIYYSLQYLSLSDATVLTFLSPLLTAAVGAIVLKEDFSKREALAGLFSLAGVVLIARPAFLFGRAARDVIPDPGAAVGDALGTGIEPAGSVTSAERLVAVGVALLGVCGSTGAYTSIRAVGKRAHPLHNIVFFSSQCVLVATIAMIVLRIPIIIPTRPDWLAMLLMIGLFGFIAQVLLTMGLQRETAGRGSMAIYLQIIFATIFERIFFHTSPTFLSILGTLVIMASAIYVAVLKNTTSGNRITDITVDAALEEGLLENQEDIAEGPKDVEDGARASYELPGTLFMKGETAPAVTASNNDHHSRSQLDLDVMGCIMELLQRKDILSIMQSCHMLHSIGVKYVLTEPPVLDNPERLLAFCKFVLAEPSRPAYLRKLTIVCLDAQSKKLVPSSTLSLLFQVISGAESLNTFTIRTGSSVLERHATIIAAIQSLPNLRSLDLIADDEGFQSTDLVRGIQSPLEELRAAFSPANQTNAHDVLGTQAASLQVLDLRGVNWGPTGTTPFLAICKLTIRFTDANRDIGRLVRLFPNLKHLGFAPKTDEPLSDQMDQVYDRNKRAHQWPMLEYLGGQIEEIYMAGLNCRVKHLDCHRYNDPEHRISVPEVLMAIRPRMLTFNIEPFLVEFYRQIFRGVSMVSDLRLTLEAYHMIFFMGGSDITRSVLEMLSPLHIKSLTLIWRTNARPEHIRYSASDVQYFREMNIKHFIGQIAKRIPMLRKVTMEIPVPKLSTSHWEIEPSEDDIPHVSPVDAGAH</sequence>
<dbReference type="EMBL" id="KB445799">
    <property type="protein sequence ID" value="EMD35948.1"/>
    <property type="molecule type" value="Genomic_DNA"/>
</dbReference>